<dbReference type="EMBL" id="LAZR01059798">
    <property type="protein sequence ID" value="KKK67039.1"/>
    <property type="molecule type" value="Genomic_DNA"/>
</dbReference>
<proteinExistence type="predicted"/>
<comment type="caution">
    <text evidence="1">The sequence shown here is derived from an EMBL/GenBank/DDBJ whole genome shotgun (WGS) entry which is preliminary data.</text>
</comment>
<protein>
    <submittedName>
        <fullName evidence="1">Uncharacterized protein</fullName>
    </submittedName>
</protein>
<organism evidence="1">
    <name type="scientific">marine sediment metagenome</name>
    <dbReference type="NCBI Taxonomy" id="412755"/>
    <lineage>
        <taxon>unclassified sequences</taxon>
        <taxon>metagenomes</taxon>
        <taxon>ecological metagenomes</taxon>
    </lineage>
</organism>
<gene>
    <name evidence="1" type="ORF">LCGC14_2958070</name>
</gene>
<sequence>MSPIVNSGNPLSDGEALYRECELGLDAEVVDYMRESHTLQIRVGGEPFYIFQRAEQGEFRSKSITSWETTASQYSAYIWQSVDGEDTHPNSRTQKNTFRVFNDATELTRVFDKDSIAYDTEYAIEVETGIDVDTVGAVLIWFNEEFIPGNVSYSYRNICSCVDRSTGYPNRECPICRGTSYPAAFT</sequence>
<dbReference type="AlphaFoldDB" id="A0A0F8ZKV2"/>
<reference evidence="1" key="1">
    <citation type="journal article" date="2015" name="Nature">
        <title>Complex archaea that bridge the gap between prokaryotes and eukaryotes.</title>
        <authorList>
            <person name="Spang A."/>
            <person name="Saw J.H."/>
            <person name="Jorgensen S.L."/>
            <person name="Zaremba-Niedzwiedzka K."/>
            <person name="Martijn J."/>
            <person name="Lind A.E."/>
            <person name="van Eijk R."/>
            <person name="Schleper C."/>
            <person name="Guy L."/>
            <person name="Ettema T.J."/>
        </authorList>
    </citation>
    <scope>NUCLEOTIDE SEQUENCE</scope>
</reference>
<feature type="non-terminal residue" evidence="1">
    <location>
        <position position="186"/>
    </location>
</feature>
<name>A0A0F8ZKV2_9ZZZZ</name>
<accession>A0A0F8ZKV2</accession>
<evidence type="ECO:0000313" key="1">
    <source>
        <dbReference type="EMBL" id="KKK67039.1"/>
    </source>
</evidence>